<dbReference type="InterPro" id="IPR007922">
    <property type="entry name" value="DciA-like"/>
</dbReference>
<organism evidence="1 2">
    <name type="scientific">Chthoniobacter flavus Ellin428</name>
    <dbReference type="NCBI Taxonomy" id="497964"/>
    <lineage>
        <taxon>Bacteria</taxon>
        <taxon>Pseudomonadati</taxon>
        <taxon>Verrucomicrobiota</taxon>
        <taxon>Spartobacteria</taxon>
        <taxon>Chthoniobacterales</taxon>
        <taxon>Chthoniobacteraceae</taxon>
        <taxon>Chthoniobacter</taxon>
    </lineage>
</organism>
<dbReference type="Proteomes" id="UP000005824">
    <property type="component" value="Unassembled WGS sequence"/>
</dbReference>
<dbReference type="RefSeq" id="WP_006979728.1">
    <property type="nucleotide sequence ID" value="NZ_ABVL01000006.1"/>
</dbReference>
<reference evidence="1 2" key="1">
    <citation type="journal article" date="2011" name="J. Bacteriol.">
        <title>Genome sequence of Chthoniobacter flavus Ellin428, an aerobic heterotrophic soil bacterium.</title>
        <authorList>
            <person name="Kant R."/>
            <person name="van Passel M.W."/>
            <person name="Palva A."/>
            <person name="Lucas S."/>
            <person name="Lapidus A."/>
            <person name="Glavina Del Rio T."/>
            <person name="Dalin E."/>
            <person name="Tice H."/>
            <person name="Bruce D."/>
            <person name="Goodwin L."/>
            <person name="Pitluck S."/>
            <person name="Larimer F.W."/>
            <person name="Land M.L."/>
            <person name="Hauser L."/>
            <person name="Sangwan P."/>
            <person name="de Vos W.M."/>
            <person name="Janssen P.H."/>
            <person name="Smidt H."/>
        </authorList>
    </citation>
    <scope>NUCLEOTIDE SEQUENCE [LARGE SCALE GENOMIC DNA]</scope>
    <source>
        <strain evidence="1 2">Ellin428</strain>
    </source>
</reference>
<dbReference type="eggNOG" id="COG5512">
    <property type="taxonomic scope" value="Bacteria"/>
</dbReference>
<dbReference type="PANTHER" id="PTHR36456">
    <property type="entry name" value="UPF0232 PROTEIN SCO3875"/>
    <property type="match status" value="1"/>
</dbReference>
<dbReference type="EMBL" id="ABVL01000006">
    <property type="protein sequence ID" value="EDY19814.1"/>
    <property type="molecule type" value="Genomic_DNA"/>
</dbReference>
<name>B4D0F2_9BACT</name>
<dbReference type="STRING" id="497964.CfE428DRAFT_2403"/>
<protein>
    <recommendedName>
        <fullName evidence="3">DUF721 domain-containing protein</fullName>
    </recommendedName>
</protein>
<gene>
    <name evidence="1" type="ORF">CfE428DRAFT_2403</name>
</gene>
<comment type="caution">
    <text evidence="1">The sequence shown here is derived from an EMBL/GenBank/DDBJ whole genome shotgun (WGS) entry which is preliminary data.</text>
</comment>
<evidence type="ECO:0008006" key="3">
    <source>
        <dbReference type="Google" id="ProtNLM"/>
    </source>
</evidence>
<evidence type="ECO:0000313" key="2">
    <source>
        <dbReference type="Proteomes" id="UP000005824"/>
    </source>
</evidence>
<keyword evidence="2" id="KW-1185">Reference proteome</keyword>
<dbReference type="PANTHER" id="PTHR36456:SF1">
    <property type="entry name" value="UPF0232 PROTEIN SCO3875"/>
    <property type="match status" value="1"/>
</dbReference>
<evidence type="ECO:0000313" key="1">
    <source>
        <dbReference type="EMBL" id="EDY19814.1"/>
    </source>
</evidence>
<accession>B4D0F2</accession>
<proteinExistence type="predicted"/>
<dbReference type="AlphaFoldDB" id="B4D0F2"/>
<sequence>MKPAQLRALALAEWRGQAEPYVRADRTTAVGDAVRKVMQSLGLGDRLKADEVLAAWREIVGDFFAKHSAPQQLKDGVLYVAVLQPTVHFELDRVWKRDIIAKLKQRFGARTVREIKFRLG</sequence>
<dbReference type="Pfam" id="PF05258">
    <property type="entry name" value="DciA"/>
    <property type="match status" value="1"/>
</dbReference>
<dbReference type="InParanoid" id="B4D0F2"/>